<dbReference type="InterPro" id="IPR047111">
    <property type="entry name" value="YbaP-like"/>
</dbReference>
<protein>
    <recommendedName>
        <fullName evidence="4">TraB family protein</fullName>
    </recommendedName>
</protein>
<feature type="chain" id="PRO_5017392178" description="TraB family protein" evidence="1">
    <location>
        <begin position="20"/>
        <end position="328"/>
    </location>
</feature>
<proteinExistence type="predicted"/>
<keyword evidence="3" id="KW-1185">Reference proteome</keyword>
<sequence>MRVFFSVLFWLIGSTLAHADCAGTDLRPTLSDAARAEIATRIRDMPNPTGNHWLATRGAQEIRLVGTMHVDDGRFDAVTERLRPLVAASDLLLLELTAEEEAAMVERLASDPSFFVLEDSSLPDLLPEDDWQRIAEAVSARGMPPFMAAKFKPWYVSMILAMPPCMDVTLGGATGLDARLQDVARETGTPTAALEDPITVFEAFEAIPLEEQAETITAGILPPNVAEDIFATLREAYFEEQTAESWVLSGVLTAEASDADPREVRSAIAEMEGALLRDRNRAWMPVILDAATPGTSIMVAAGAAHLPGEDGLLALLEAQGFTLERQPF</sequence>
<accession>A0A1I5Y189</accession>
<organism evidence="2 3">
    <name type="scientific">Roseivivax halotolerans</name>
    <dbReference type="NCBI Taxonomy" id="93684"/>
    <lineage>
        <taxon>Bacteria</taxon>
        <taxon>Pseudomonadati</taxon>
        <taxon>Pseudomonadota</taxon>
        <taxon>Alphaproteobacteria</taxon>
        <taxon>Rhodobacterales</taxon>
        <taxon>Roseobacteraceae</taxon>
        <taxon>Roseivivax</taxon>
    </lineage>
</organism>
<dbReference type="Pfam" id="PF01963">
    <property type="entry name" value="TraB_PrgY_gumN"/>
    <property type="match status" value="1"/>
</dbReference>
<evidence type="ECO:0000313" key="3">
    <source>
        <dbReference type="Proteomes" id="UP000243106"/>
    </source>
</evidence>
<dbReference type="AlphaFoldDB" id="A0A1I5Y189"/>
<dbReference type="InterPro" id="IPR002816">
    <property type="entry name" value="TraB/PrgY/GumN_fam"/>
</dbReference>
<dbReference type="EMBL" id="FOXV01000004">
    <property type="protein sequence ID" value="SFQ38012.1"/>
    <property type="molecule type" value="Genomic_DNA"/>
</dbReference>
<keyword evidence="1" id="KW-0732">Signal</keyword>
<name>A0A1I5Y189_9RHOB</name>
<reference evidence="3" key="1">
    <citation type="submission" date="2016-10" db="EMBL/GenBank/DDBJ databases">
        <authorList>
            <person name="Varghese N."/>
            <person name="Submissions S."/>
        </authorList>
    </citation>
    <scope>NUCLEOTIDE SEQUENCE [LARGE SCALE GENOMIC DNA]</scope>
    <source>
        <strain evidence="3">JCM 10271</strain>
    </source>
</reference>
<dbReference type="PANTHER" id="PTHR40590:SF1">
    <property type="entry name" value="CYTOPLASMIC PROTEIN"/>
    <property type="match status" value="1"/>
</dbReference>
<dbReference type="STRING" id="93684.SAMN05421853_104279"/>
<dbReference type="RefSeq" id="WP_139218684.1">
    <property type="nucleotide sequence ID" value="NZ_FOXV01000004.1"/>
</dbReference>
<evidence type="ECO:0000313" key="2">
    <source>
        <dbReference type="EMBL" id="SFQ38012.1"/>
    </source>
</evidence>
<evidence type="ECO:0000256" key="1">
    <source>
        <dbReference type="SAM" id="SignalP"/>
    </source>
</evidence>
<dbReference type="Proteomes" id="UP000243106">
    <property type="component" value="Unassembled WGS sequence"/>
</dbReference>
<dbReference type="CDD" id="cd14789">
    <property type="entry name" value="Tiki"/>
    <property type="match status" value="1"/>
</dbReference>
<feature type="signal peptide" evidence="1">
    <location>
        <begin position="1"/>
        <end position="19"/>
    </location>
</feature>
<gene>
    <name evidence="2" type="ORF">SAMN05421853_104279</name>
</gene>
<dbReference type="PANTHER" id="PTHR40590">
    <property type="entry name" value="CYTOPLASMIC PROTEIN-RELATED"/>
    <property type="match status" value="1"/>
</dbReference>
<evidence type="ECO:0008006" key="4">
    <source>
        <dbReference type="Google" id="ProtNLM"/>
    </source>
</evidence>